<gene>
    <name evidence="2" type="ORF">JOD49_002041</name>
</gene>
<dbReference type="Proteomes" id="UP000698059">
    <property type="component" value="Unassembled WGS sequence"/>
</dbReference>
<evidence type="ECO:0008006" key="4">
    <source>
        <dbReference type="Google" id="ProtNLM"/>
    </source>
</evidence>
<evidence type="ECO:0000256" key="1">
    <source>
        <dbReference type="SAM" id="MobiDB-lite"/>
    </source>
</evidence>
<protein>
    <recommendedName>
        <fullName evidence="4">WXG100 family type VII secretion target</fullName>
    </recommendedName>
</protein>
<reference evidence="2 3" key="1">
    <citation type="submission" date="2021-01" db="EMBL/GenBank/DDBJ databases">
        <title>Sequencing the genomes of 1000 actinobacteria strains.</title>
        <authorList>
            <person name="Klenk H.-P."/>
        </authorList>
    </citation>
    <scope>NUCLEOTIDE SEQUENCE [LARGE SCALE GENOMIC DNA]</scope>
    <source>
        <strain evidence="2 3">DSM 46000</strain>
    </source>
</reference>
<evidence type="ECO:0000313" key="2">
    <source>
        <dbReference type="EMBL" id="MBM7479121.1"/>
    </source>
</evidence>
<sequence length="333" mass="32776">MSQGLQGADVDALRRLALDMTTAGDHLRTLGASIGTSIRAATWYGPDQQQFVAGWDSGLFPALVRTADALSEQGDVLARNAEQQTLTSAGDGASGQPGTPPGGGGLPPVSGIPGVPPGTPGSPSTPGDGNPDQWLGILPPWVGQVSNLAGLGVDFGGASLDVLDSFEIVAASKVASGAAGGLGLVFGALGVVEGSYEIAGGVAEGDGWAIGDGAITAGLGAAGVVTGGLGVAAATGFIVSNPVGWAVGLGLAVGGGAWWGLQQLTPPGMETTEWLAGMGQDGVEWVADGVGTAWEAAGSAWDDAASATEDIIDGTAEFVDDVTAPLRNLFAFD</sequence>
<proteinExistence type="predicted"/>
<evidence type="ECO:0000313" key="3">
    <source>
        <dbReference type="Proteomes" id="UP000698059"/>
    </source>
</evidence>
<comment type="caution">
    <text evidence="2">The sequence shown here is derived from an EMBL/GenBank/DDBJ whole genome shotgun (WGS) entry which is preliminary data.</text>
</comment>
<keyword evidence="3" id="KW-1185">Reference proteome</keyword>
<feature type="compositionally biased region" description="Low complexity" evidence="1">
    <location>
        <begin position="121"/>
        <end position="131"/>
    </location>
</feature>
<dbReference type="RefSeq" id="WP_205307110.1">
    <property type="nucleotide sequence ID" value="NZ_BAAAVF010000009.1"/>
</dbReference>
<organism evidence="2 3">
    <name type="scientific">Oerskovia jenensis</name>
    <dbReference type="NCBI Taxonomy" id="162169"/>
    <lineage>
        <taxon>Bacteria</taxon>
        <taxon>Bacillati</taxon>
        <taxon>Actinomycetota</taxon>
        <taxon>Actinomycetes</taxon>
        <taxon>Micrococcales</taxon>
        <taxon>Cellulomonadaceae</taxon>
        <taxon>Oerskovia</taxon>
    </lineage>
</organism>
<accession>A0ABS2LFB6</accession>
<feature type="region of interest" description="Disordered" evidence="1">
    <location>
        <begin position="87"/>
        <end position="135"/>
    </location>
</feature>
<name>A0ABS2LFB6_9CELL</name>
<dbReference type="EMBL" id="JAFBBO010000001">
    <property type="protein sequence ID" value="MBM7479121.1"/>
    <property type="molecule type" value="Genomic_DNA"/>
</dbReference>